<dbReference type="PANTHER" id="PTHR30373:SF2">
    <property type="entry name" value="UPF0603 PROTEIN YGCG"/>
    <property type="match status" value="1"/>
</dbReference>
<evidence type="ECO:0000259" key="2">
    <source>
        <dbReference type="Pfam" id="PF04536"/>
    </source>
</evidence>
<evidence type="ECO:0000256" key="1">
    <source>
        <dbReference type="SAM" id="SignalP"/>
    </source>
</evidence>
<dbReference type="OrthoDB" id="9810918at2"/>
<reference evidence="3 4" key="1">
    <citation type="journal article" date="2011" name="Stand. Genomic Sci.">
        <title>Complete genome sequence of Cellulophaga lytica type strain (LIM- 21).</title>
        <authorList>
            <person name="Pati A."/>
            <person name="Abt B."/>
            <person name="Teshima H."/>
            <person name="Nolan M."/>
            <person name="Lapidus A."/>
            <person name="Lucas S."/>
            <person name="Hammon N."/>
            <person name="Deshpande S."/>
            <person name="Cheng J.F."/>
            <person name="Tapia R."/>
            <person name="Han C."/>
            <person name="Goodwin L."/>
            <person name="Pitluck S."/>
            <person name="Liolios K."/>
            <person name="Pagani I."/>
            <person name="Mavromatis K."/>
            <person name="Ovchinikova G."/>
            <person name="Chen A."/>
            <person name="Palaniappan K."/>
            <person name="Land M."/>
            <person name="Hauser L."/>
            <person name="Jeffries C.D."/>
            <person name="Detter J.C."/>
            <person name="Brambilla E.M."/>
            <person name="Kannan K.P."/>
            <person name="Rohde M."/>
            <person name="Spring S."/>
            <person name="Goker M."/>
            <person name="Woyke T."/>
            <person name="Bristow J."/>
            <person name="Eisen J.A."/>
            <person name="Markowitz V."/>
            <person name="Hugenholtz P."/>
            <person name="Kyrpides N.C."/>
            <person name="Klenk H.P."/>
            <person name="Ivanova N."/>
        </authorList>
    </citation>
    <scope>NUCLEOTIDE SEQUENCE [LARGE SCALE GENOMIC DNA]</scope>
    <source>
        <strain evidence="4">ATCC 23178 / DSM 7489 / JCM 8516 / NBRC 14961 / NCIMB 1423 / VKM B-1433 / Cy l20</strain>
    </source>
</reference>
<dbReference type="PANTHER" id="PTHR30373">
    <property type="entry name" value="UPF0603 PROTEIN YGCG"/>
    <property type="match status" value="1"/>
</dbReference>
<keyword evidence="1" id="KW-0732">Signal</keyword>
<dbReference type="AlphaFoldDB" id="F0RIH1"/>
<feature type="signal peptide" evidence="1">
    <location>
        <begin position="1"/>
        <end position="24"/>
    </location>
</feature>
<accession>F0RIH1</accession>
<sequence length="170" mass="19349">MHIRKLIVSLILILAFLGCKTSNKQTQELNTTKLYGKQPISYVNDYSDLLNEQEIAELDTFLRDYEKRTTRECILVVMENIEPYEDILEFGKDIGNRLGVGKKEKDNGLMIILDMSKRNVGISTGLGTEKVLTDSICQTVINEDIIPKFKDGKFHDGILAGFTSLMNKWK</sequence>
<evidence type="ECO:0000313" key="3">
    <source>
        <dbReference type="EMBL" id="ADY29300.1"/>
    </source>
</evidence>
<dbReference type="KEGG" id="cly:Celly_1475"/>
<dbReference type="Proteomes" id="UP000007487">
    <property type="component" value="Chromosome"/>
</dbReference>
<evidence type="ECO:0000313" key="4">
    <source>
        <dbReference type="Proteomes" id="UP000007487"/>
    </source>
</evidence>
<organism evidence="3 4">
    <name type="scientific">Cellulophaga lytica (strain ATCC 23178 / DSM 7489 / JCM 8516 / NBRC 14961 / NCIMB 1423 / VKM B-1433 / Cy l20)</name>
    <dbReference type="NCBI Taxonomy" id="867900"/>
    <lineage>
        <taxon>Bacteria</taxon>
        <taxon>Pseudomonadati</taxon>
        <taxon>Bacteroidota</taxon>
        <taxon>Flavobacteriia</taxon>
        <taxon>Flavobacteriales</taxon>
        <taxon>Flavobacteriaceae</taxon>
        <taxon>Cellulophaga</taxon>
    </lineage>
</organism>
<dbReference type="InterPro" id="IPR007621">
    <property type="entry name" value="TPM_dom"/>
</dbReference>
<dbReference type="STRING" id="867900.Celly_1475"/>
<keyword evidence="4" id="KW-1185">Reference proteome</keyword>
<dbReference type="HOGENOM" id="CLU_035211_3_0_10"/>
<dbReference type="Pfam" id="PF04536">
    <property type="entry name" value="TPM_phosphatase"/>
    <property type="match status" value="1"/>
</dbReference>
<dbReference type="RefSeq" id="WP_013621047.1">
    <property type="nucleotide sequence ID" value="NC_015167.1"/>
</dbReference>
<feature type="chain" id="PRO_5003255998" description="TPM domain-containing protein" evidence="1">
    <location>
        <begin position="25"/>
        <end position="170"/>
    </location>
</feature>
<dbReference type="PROSITE" id="PS51257">
    <property type="entry name" value="PROKAR_LIPOPROTEIN"/>
    <property type="match status" value="1"/>
</dbReference>
<gene>
    <name evidence="3" type="ordered locus">Celly_1475</name>
</gene>
<dbReference type="EMBL" id="CP002534">
    <property type="protein sequence ID" value="ADY29300.1"/>
    <property type="molecule type" value="Genomic_DNA"/>
</dbReference>
<name>F0RIH1_CELLC</name>
<proteinExistence type="predicted"/>
<protein>
    <recommendedName>
        <fullName evidence="2">TPM domain-containing protein</fullName>
    </recommendedName>
</protein>
<dbReference type="Gene3D" id="3.10.310.50">
    <property type="match status" value="1"/>
</dbReference>
<dbReference type="eggNOG" id="COG1512">
    <property type="taxonomic scope" value="Bacteria"/>
</dbReference>
<feature type="domain" description="TPM" evidence="2">
    <location>
        <begin position="43"/>
        <end position="166"/>
    </location>
</feature>